<dbReference type="RefSeq" id="WP_268618119.1">
    <property type="nucleotide sequence ID" value="NZ_JAMDMX010000138.1"/>
</dbReference>
<protein>
    <recommendedName>
        <fullName evidence="3">DUF3973 domain-containing protein</fullName>
    </recommendedName>
</protein>
<name>A0ABT4GMP1_9BACL</name>
<proteinExistence type="predicted"/>
<accession>A0ABT4GMP1</accession>
<dbReference type="Proteomes" id="UP001527099">
    <property type="component" value="Unassembled WGS sequence"/>
</dbReference>
<gene>
    <name evidence="1" type="ORF">M5X19_31445</name>
</gene>
<reference evidence="1 2" key="1">
    <citation type="submission" date="2022-05" db="EMBL/GenBank/DDBJ databases">
        <title>Genome Sequencing of Bee-Associated Microbes.</title>
        <authorList>
            <person name="Dunlap C."/>
        </authorList>
    </citation>
    <scope>NUCLEOTIDE SEQUENCE [LARGE SCALE GENOMIC DNA]</scope>
    <source>
        <strain evidence="1 2">NRRL B-14421</strain>
    </source>
</reference>
<dbReference type="EMBL" id="JAMDMX010000138">
    <property type="protein sequence ID" value="MCY9697341.1"/>
    <property type="molecule type" value="Genomic_DNA"/>
</dbReference>
<comment type="caution">
    <text evidence="1">The sequence shown here is derived from an EMBL/GenBank/DDBJ whole genome shotgun (WGS) entry which is preliminary data.</text>
</comment>
<evidence type="ECO:0000313" key="2">
    <source>
        <dbReference type="Proteomes" id="UP001527099"/>
    </source>
</evidence>
<sequence>MNRKAVSDTYYCIQCKMLHEAHQSYNQGVTFSTGFFYIGREIYPSGFCQNDINHPNNRLTTENDVSDA</sequence>
<organism evidence="1 2">
    <name type="scientific">Paenibacillus alginolyticus</name>
    <dbReference type="NCBI Taxonomy" id="59839"/>
    <lineage>
        <taxon>Bacteria</taxon>
        <taxon>Bacillati</taxon>
        <taxon>Bacillota</taxon>
        <taxon>Bacilli</taxon>
        <taxon>Bacillales</taxon>
        <taxon>Paenibacillaceae</taxon>
        <taxon>Paenibacillus</taxon>
    </lineage>
</organism>
<keyword evidence="2" id="KW-1185">Reference proteome</keyword>
<evidence type="ECO:0000313" key="1">
    <source>
        <dbReference type="EMBL" id="MCY9697341.1"/>
    </source>
</evidence>
<evidence type="ECO:0008006" key="3">
    <source>
        <dbReference type="Google" id="ProtNLM"/>
    </source>
</evidence>